<dbReference type="AlphaFoldDB" id="A0A6L2Q683"/>
<dbReference type="EMBL" id="BLKM01012985">
    <property type="protein sequence ID" value="GFG38295.1"/>
    <property type="molecule type" value="Genomic_DNA"/>
</dbReference>
<evidence type="ECO:0000313" key="4">
    <source>
        <dbReference type="Proteomes" id="UP000502823"/>
    </source>
</evidence>
<organism evidence="3 4">
    <name type="scientific">Coptotermes formosanus</name>
    <name type="common">Formosan subterranean termite</name>
    <dbReference type="NCBI Taxonomy" id="36987"/>
    <lineage>
        <taxon>Eukaryota</taxon>
        <taxon>Metazoa</taxon>
        <taxon>Ecdysozoa</taxon>
        <taxon>Arthropoda</taxon>
        <taxon>Hexapoda</taxon>
        <taxon>Insecta</taxon>
        <taxon>Pterygota</taxon>
        <taxon>Neoptera</taxon>
        <taxon>Polyneoptera</taxon>
        <taxon>Dictyoptera</taxon>
        <taxon>Blattodea</taxon>
        <taxon>Blattoidea</taxon>
        <taxon>Termitoidae</taxon>
        <taxon>Rhinotermitidae</taxon>
        <taxon>Coptotermes</taxon>
    </lineage>
</organism>
<evidence type="ECO:0000256" key="2">
    <source>
        <dbReference type="SAM" id="Phobius"/>
    </source>
</evidence>
<evidence type="ECO:0000313" key="3">
    <source>
        <dbReference type="EMBL" id="GFG38295.1"/>
    </source>
</evidence>
<feature type="region of interest" description="Disordered" evidence="1">
    <location>
        <begin position="213"/>
        <end position="234"/>
    </location>
</feature>
<proteinExistence type="predicted"/>
<reference evidence="4" key="1">
    <citation type="submission" date="2020-01" db="EMBL/GenBank/DDBJ databases">
        <title>Draft genome sequence of the Termite Coptotermes fromosanus.</title>
        <authorList>
            <person name="Itakura S."/>
            <person name="Yosikawa Y."/>
            <person name="Umezawa K."/>
        </authorList>
    </citation>
    <scope>NUCLEOTIDE SEQUENCE [LARGE SCALE GENOMIC DNA]</scope>
</reference>
<keyword evidence="2" id="KW-1133">Transmembrane helix</keyword>
<keyword evidence="4" id="KW-1185">Reference proteome</keyword>
<feature type="transmembrane region" description="Helical" evidence="2">
    <location>
        <begin position="244"/>
        <end position="263"/>
    </location>
</feature>
<keyword evidence="2" id="KW-0472">Membrane</keyword>
<feature type="region of interest" description="Disordered" evidence="1">
    <location>
        <begin position="376"/>
        <end position="413"/>
    </location>
</feature>
<evidence type="ECO:0000256" key="1">
    <source>
        <dbReference type="SAM" id="MobiDB-lite"/>
    </source>
</evidence>
<accession>A0A6L2Q683</accession>
<comment type="caution">
    <text evidence="3">The sequence shown here is derived from an EMBL/GenBank/DDBJ whole genome shotgun (WGS) entry which is preliminary data.</text>
</comment>
<dbReference type="OrthoDB" id="8190311at2759"/>
<dbReference type="Proteomes" id="UP000502823">
    <property type="component" value="Unassembled WGS sequence"/>
</dbReference>
<feature type="compositionally biased region" description="Low complexity" evidence="1">
    <location>
        <begin position="387"/>
        <end position="397"/>
    </location>
</feature>
<gene>
    <name evidence="3" type="ORF">Cfor_12183</name>
</gene>
<protein>
    <submittedName>
        <fullName evidence="3">Uncharacterized protein</fullName>
    </submittedName>
</protein>
<keyword evidence="2" id="KW-0812">Transmembrane</keyword>
<dbReference type="InParanoid" id="A0A6L2Q683"/>
<sequence length="422" mass="47614">LSVYYAVDNIARHTGDKEHKTYPTERDEGGSGKIKVMHPLTEILYQQLFQKKPLAACPIYITNMCKWNTQKDAEINEEKSYNNTKKDKEKQFNGIIRLCQLFGIIKYQDVCFYVGHSLVEVISDSRSSQILQDCAYINNNGYPCILKSIVKSEYLVPRNVCVSDHETVINVLKRRCRYRAQSYLNNSNFVPFEDLIYEEEYDSLTDGHRRKKEEIPANHASGDNNQQYKSGGDKMKTGTNATTVVCHILLAVLLVVSASVALFEVCRDRLCDKKLGQQSIIGDGRTNATGSSYYSLDNRRCSLVDLTVSRHARRESVLNQQQVILLESSNCSAASSVAPRHQHTKLLGARPPPLLRRSSFPVHIGAAASIIRHSFMSKEHTKTPSGAATPTKATPRRTSIDLSEGDSSPEMAKRRVRFLRRH</sequence>
<name>A0A6L2Q683_COPFO</name>
<feature type="non-terminal residue" evidence="3">
    <location>
        <position position="1"/>
    </location>
</feature>